<keyword evidence="2" id="KW-0472">Membrane</keyword>
<dbReference type="OrthoDB" id="2283394at2759"/>
<evidence type="ECO:0000256" key="1">
    <source>
        <dbReference type="SAM" id="MobiDB-lite"/>
    </source>
</evidence>
<evidence type="ECO:0000313" key="4">
    <source>
        <dbReference type="Proteomes" id="UP000242146"/>
    </source>
</evidence>
<feature type="transmembrane region" description="Helical" evidence="2">
    <location>
        <begin position="75"/>
        <end position="101"/>
    </location>
</feature>
<feature type="transmembrane region" description="Helical" evidence="2">
    <location>
        <begin position="113"/>
        <end position="132"/>
    </location>
</feature>
<evidence type="ECO:0000313" key="3">
    <source>
        <dbReference type="EMBL" id="ORX51671.1"/>
    </source>
</evidence>
<gene>
    <name evidence="3" type="ORF">DM01DRAFT_1337180</name>
</gene>
<protein>
    <submittedName>
        <fullName evidence="3">Uncharacterized protein</fullName>
    </submittedName>
</protein>
<name>A0A1X2GE16_9FUNG</name>
<sequence length="412" mass="47263">MAQLTEYGDRVMDRINMIGMWLSVLICCRNFVVCYRQYKRTRGRIHLFNIAQVVVFLVYRILYGIIPLFEIATCAYYPLLVSLWHLDYLLFYTVMFMRLLILESDKNSRWIKVVGLIFILIRFADWPYELAFLPEEQTYQDSQLSVAGTTCWAMWASGVIILNFIGDCLSNLFLSGMFVKRLYSHIRRSRRVMSHHNCVIEHIARKSLIFLALTFVVNLMMNIFKITMFLGDRSDVFTVYFAIIESTLLVEALRVDHPGIRDQGSCQQCANSNFPEISMDPRKRKPSRQEPDEESDISNIVLTNPNISAKVNFDSIQLKHTGLSKTISLVNKNVPFYSQNSSFQQTCTVPHYHLKSAATVQQTSSAPPFTAPTPVRPVVRSSGDIEVVPTVSLGSIELVDQSKWDPPKDKNL</sequence>
<organism evidence="3 4">
    <name type="scientific">Hesseltinella vesiculosa</name>
    <dbReference type="NCBI Taxonomy" id="101127"/>
    <lineage>
        <taxon>Eukaryota</taxon>
        <taxon>Fungi</taxon>
        <taxon>Fungi incertae sedis</taxon>
        <taxon>Mucoromycota</taxon>
        <taxon>Mucoromycotina</taxon>
        <taxon>Mucoromycetes</taxon>
        <taxon>Mucorales</taxon>
        <taxon>Cunninghamellaceae</taxon>
        <taxon>Hesseltinella</taxon>
    </lineage>
</organism>
<dbReference type="EMBL" id="MCGT01000020">
    <property type="protein sequence ID" value="ORX51671.1"/>
    <property type="molecule type" value="Genomic_DNA"/>
</dbReference>
<evidence type="ECO:0000256" key="2">
    <source>
        <dbReference type="SAM" id="Phobius"/>
    </source>
</evidence>
<comment type="caution">
    <text evidence="3">The sequence shown here is derived from an EMBL/GenBank/DDBJ whole genome shotgun (WGS) entry which is preliminary data.</text>
</comment>
<dbReference type="Proteomes" id="UP000242146">
    <property type="component" value="Unassembled WGS sequence"/>
</dbReference>
<reference evidence="3 4" key="1">
    <citation type="submission" date="2016-07" db="EMBL/GenBank/DDBJ databases">
        <title>Pervasive Adenine N6-methylation of Active Genes in Fungi.</title>
        <authorList>
            <consortium name="DOE Joint Genome Institute"/>
            <person name="Mondo S.J."/>
            <person name="Dannebaum R.O."/>
            <person name="Kuo R.C."/>
            <person name="Labutti K."/>
            <person name="Haridas S."/>
            <person name="Kuo A."/>
            <person name="Salamov A."/>
            <person name="Ahrendt S.R."/>
            <person name="Lipzen A."/>
            <person name="Sullivan W."/>
            <person name="Andreopoulos W.B."/>
            <person name="Clum A."/>
            <person name="Lindquist E."/>
            <person name="Daum C."/>
            <person name="Ramamoorthy G.K."/>
            <person name="Gryganskyi A."/>
            <person name="Culley D."/>
            <person name="Magnuson J.K."/>
            <person name="James T.Y."/>
            <person name="O'Malley M.A."/>
            <person name="Stajich J.E."/>
            <person name="Spatafora J.W."/>
            <person name="Visel A."/>
            <person name="Grigoriev I.V."/>
        </authorList>
    </citation>
    <scope>NUCLEOTIDE SEQUENCE [LARGE SCALE GENOMIC DNA]</scope>
    <source>
        <strain evidence="3 4">NRRL 3301</strain>
    </source>
</reference>
<feature type="transmembrane region" description="Helical" evidence="2">
    <location>
        <begin position="15"/>
        <end position="35"/>
    </location>
</feature>
<feature type="transmembrane region" description="Helical" evidence="2">
    <location>
        <begin position="208"/>
        <end position="230"/>
    </location>
</feature>
<feature type="transmembrane region" description="Helical" evidence="2">
    <location>
        <begin position="152"/>
        <end position="179"/>
    </location>
</feature>
<keyword evidence="4" id="KW-1185">Reference proteome</keyword>
<accession>A0A1X2GE16</accession>
<proteinExistence type="predicted"/>
<keyword evidence="2" id="KW-1133">Transmembrane helix</keyword>
<feature type="transmembrane region" description="Helical" evidence="2">
    <location>
        <begin position="47"/>
        <end position="69"/>
    </location>
</feature>
<keyword evidence="2" id="KW-0812">Transmembrane</keyword>
<dbReference type="AlphaFoldDB" id="A0A1X2GE16"/>
<feature type="region of interest" description="Disordered" evidence="1">
    <location>
        <begin position="272"/>
        <end position="299"/>
    </location>
</feature>